<proteinExistence type="predicted"/>
<sequence length="158" mass="18449">MLSFKMKFEVNVIVTIMMTVVKSSDAGRVQAAVSFLTNASYQEIELKSESSLSLRDILPERAKFYDKNRAPKLQGQPTIVYFHVTVLSLDSINEESMTYVADIFLAQSWRDPRLRLPENMHEEYRILDVDWLNKIWRPDCFFKNAKKVDFGSLVRYEV</sequence>
<dbReference type="Pfam" id="PF02931">
    <property type="entry name" value="Neur_chan_LBD"/>
    <property type="match status" value="1"/>
</dbReference>
<reference evidence="2" key="1">
    <citation type="journal article" date="2021" name="G3 (Bethesda)">
        <title>Genome and transcriptome analysis of the beet armyworm Spodoptera exigua reveals targets for pest control. .</title>
        <authorList>
            <person name="Simon S."/>
            <person name="Breeschoten T."/>
            <person name="Jansen H.J."/>
            <person name="Dirks R.P."/>
            <person name="Schranz M.E."/>
            <person name="Ros V.I.D."/>
        </authorList>
    </citation>
    <scope>NUCLEOTIDE SEQUENCE</scope>
    <source>
        <strain evidence="2">TB_SE_WUR_2020</strain>
    </source>
</reference>
<dbReference type="InterPro" id="IPR036734">
    <property type="entry name" value="Neur_chan_lig-bd_sf"/>
</dbReference>
<dbReference type="GO" id="GO:0005230">
    <property type="term" value="F:extracellular ligand-gated monoatomic ion channel activity"/>
    <property type="evidence" value="ECO:0007669"/>
    <property type="project" value="InterPro"/>
</dbReference>
<gene>
    <name evidence="2" type="ORF">HF086_010850</name>
</gene>
<organism evidence="2 3">
    <name type="scientific">Spodoptera exigua</name>
    <name type="common">Beet armyworm</name>
    <name type="synonym">Noctua fulgens</name>
    <dbReference type="NCBI Taxonomy" id="7107"/>
    <lineage>
        <taxon>Eukaryota</taxon>
        <taxon>Metazoa</taxon>
        <taxon>Ecdysozoa</taxon>
        <taxon>Arthropoda</taxon>
        <taxon>Hexapoda</taxon>
        <taxon>Insecta</taxon>
        <taxon>Pterygota</taxon>
        <taxon>Neoptera</taxon>
        <taxon>Endopterygota</taxon>
        <taxon>Lepidoptera</taxon>
        <taxon>Glossata</taxon>
        <taxon>Ditrysia</taxon>
        <taxon>Noctuoidea</taxon>
        <taxon>Noctuidae</taxon>
        <taxon>Amphipyrinae</taxon>
        <taxon>Spodoptera</taxon>
    </lineage>
</organism>
<evidence type="ECO:0000313" key="3">
    <source>
        <dbReference type="Proteomes" id="UP000814243"/>
    </source>
</evidence>
<dbReference type="GO" id="GO:0016020">
    <property type="term" value="C:membrane"/>
    <property type="evidence" value="ECO:0007669"/>
    <property type="project" value="InterPro"/>
</dbReference>
<dbReference type="Proteomes" id="UP000814243">
    <property type="component" value="Unassembled WGS sequence"/>
</dbReference>
<dbReference type="Gene3D" id="2.70.170.10">
    <property type="entry name" value="Neurotransmitter-gated ion-channel ligand-binding domain"/>
    <property type="match status" value="1"/>
</dbReference>
<evidence type="ECO:0000313" key="2">
    <source>
        <dbReference type="EMBL" id="KAH9634370.1"/>
    </source>
</evidence>
<dbReference type="AlphaFoldDB" id="A0A922SE65"/>
<feature type="domain" description="Neurotransmitter-gated ion-channel ligand-binding" evidence="1">
    <location>
        <begin position="63"/>
        <end position="150"/>
    </location>
</feature>
<evidence type="ECO:0000259" key="1">
    <source>
        <dbReference type="Pfam" id="PF02931"/>
    </source>
</evidence>
<accession>A0A922SE65</accession>
<protein>
    <recommendedName>
        <fullName evidence="1">Neurotransmitter-gated ion-channel ligand-binding domain-containing protein</fullName>
    </recommendedName>
</protein>
<dbReference type="EMBL" id="JACEFF010000612">
    <property type="protein sequence ID" value="KAH9634370.1"/>
    <property type="molecule type" value="Genomic_DNA"/>
</dbReference>
<comment type="caution">
    <text evidence="2">The sequence shown here is derived from an EMBL/GenBank/DDBJ whole genome shotgun (WGS) entry which is preliminary data.</text>
</comment>
<dbReference type="InterPro" id="IPR006202">
    <property type="entry name" value="Neur_chan_lig-bd"/>
</dbReference>
<dbReference type="SUPFAM" id="SSF63712">
    <property type="entry name" value="Nicotinic receptor ligand binding domain-like"/>
    <property type="match status" value="1"/>
</dbReference>
<name>A0A922SE65_SPOEX</name>